<evidence type="ECO:0000259" key="3">
    <source>
        <dbReference type="PROSITE" id="PS50887"/>
    </source>
</evidence>
<evidence type="ECO:0000313" key="4">
    <source>
        <dbReference type="EMBL" id="TXR57574.1"/>
    </source>
</evidence>
<gene>
    <name evidence="4" type="ORF">FMM08_04970</name>
</gene>
<dbReference type="InterPro" id="IPR001633">
    <property type="entry name" value="EAL_dom"/>
</dbReference>
<dbReference type="SUPFAM" id="SSF141868">
    <property type="entry name" value="EAL domain-like"/>
    <property type="match status" value="1"/>
</dbReference>
<organism evidence="4 5">
    <name type="scientific">Quadrisphaera setariae</name>
    <dbReference type="NCBI Taxonomy" id="2593304"/>
    <lineage>
        <taxon>Bacteria</taxon>
        <taxon>Bacillati</taxon>
        <taxon>Actinomycetota</taxon>
        <taxon>Actinomycetes</taxon>
        <taxon>Kineosporiales</taxon>
        <taxon>Kineosporiaceae</taxon>
        <taxon>Quadrisphaera</taxon>
    </lineage>
</organism>
<sequence>MSSTGRGTGHQSWRLPGLLSLPEDVWRTRHRWVTTVLLAHLPLLAGWTLYRHTPLLAAAPLAIPAALYLLATAEQLTRGRLRVHRALASCAAAAGLMACSSYLVSVSGGYIEAHFHFFVMVPVVALYEAWAPFSIAIAWVLLEHGLVGTLWPHHVYGHNHEHMAHPWRFAGVHAAFFAAACTGSLTAWTLAERARAVQADLVEQLRHQTLHDDLTGLANRAHLAQTMDSVLASGASVAVLALDLDRFKEVNDTLGHSAGDELLRAVSARAATGVERPGLLVRLGGDEFAVLLPGLDAQEALAVAQRLRMTIARTTSLQNVERNSSAGTSPGEASLPARTIAVSIDVSIGIAHRPALPTGASGALGPAQRAQVADELLREADVAMYTAKRSGSGTALYEAATDSYTACHLATLTDFRRALDADDQIVVHLQPKVAITNGQLLGVEALARWNHPVRGLLAPSEFIAMATSAELSAPFTTKVLTEALFACRSWLRRGYRVPVSVNITAHCLVRPSFAFEVADLLARQRVPADLLCLEITEDTLVADPTAAAQVLAALRATGVRTSIDDFGTGYSSLSYLRQLPVDELKIDRSFVLALFPHGSDEPADDALVATIVDMGHRLGMHVVAEGVERRDELAVLAGLGCDSVQGYLYSPPVPADRFPVELLRTAARTTPSAGYQVLT</sequence>
<feature type="transmembrane region" description="Helical" evidence="1">
    <location>
        <begin position="86"/>
        <end position="111"/>
    </location>
</feature>
<dbReference type="InterPro" id="IPR000160">
    <property type="entry name" value="GGDEF_dom"/>
</dbReference>
<feature type="transmembrane region" description="Helical" evidence="1">
    <location>
        <begin position="117"/>
        <end position="142"/>
    </location>
</feature>
<dbReference type="SMART" id="SM00052">
    <property type="entry name" value="EAL"/>
    <property type="match status" value="1"/>
</dbReference>
<dbReference type="AlphaFoldDB" id="A0A5C8ZIZ4"/>
<evidence type="ECO:0000313" key="5">
    <source>
        <dbReference type="Proteomes" id="UP000321234"/>
    </source>
</evidence>
<reference evidence="4 5" key="1">
    <citation type="submission" date="2019-07" db="EMBL/GenBank/DDBJ databases">
        <title>Quadrisphaera sp. strain DD2A genome sequencing and assembly.</title>
        <authorList>
            <person name="Kim I."/>
        </authorList>
    </citation>
    <scope>NUCLEOTIDE SEQUENCE [LARGE SCALE GENOMIC DNA]</scope>
    <source>
        <strain evidence="4 5">DD2A</strain>
    </source>
</reference>
<dbReference type="NCBIfam" id="TIGR00254">
    <property type="entry name" value="GGDEF"/>
    <property type="match status" value="1"/>
</dbReference>
<dbReference type="Gene3D" id="3.30.70.270">
    <property type="match status" value="1"/>
</dbReference>
<dbReference type="OrthoDB" id="23692at2"/>
<dbReference type="Pfam" id="PF00563">
    <property type="entry name" value="EAL"/>
    <property type="match status" value="1"/>
</dbReference>
<accession>A0A5C8ZIZ4</accession>
<dbReference type="SUPFAM" id="SSF55073">
    <property type="entry name" value="Nucleotide cyclase"/>
    <property type="match status" value="1"/>
</dbReference>
<evidence type="ECO:0000259" key="2">
    <source>
        <dbReference type="PROSITE" id="PS50883"/>
    </source>
</evidence>
<name>A0A5C8ZIZ4_9ACTN</name>
<dbReference type="InterPro" id="IPR050706">
    <property type="entry name" value="Cyclic-di-GMP_PDE-like"/>
</dbReference>
<keyword evidence="5" id="KW-1185">Reference proteome</keyword>
<dbReference type="PANTHER" id="PTHR33121:SF70">
    <property type="entry name" value="SIGNALING PROTEIN YKOW"/>
    <property type="match status" value="1"/>
</dbReference>
<dbReference type="InterPro" id="IPR035919">
    <property type="entry name" value="EAL_sf"/>
</dbReference>
<dbReference type="InterPro" id="IPR029787">
    <property type="entry name" value="Nucleotide_cyclase"/>
</dbReference>
<dbReference type="SMART" id="SM00267">
    <property type="entry name" value="GGDEF"/>
    <property type="match status" value="1"/>
</dbReference>
<keyword evidence="1" id="KW-0812">Transmembrane</keyword>
<keyword evidence="1" id="KW-0472">Membrane</keyword>
<dbReference type="PROSITE" id="PS50883">
    <property type="entry name" value="EAL"/>
    <property type="match status" value="1"/>
</dbReference>
<feature type="transmembrane region" description="Helical" evidence="1">
    <location>
        <begin position="56"/>
        <end position="74"/>
    </location>
</feature>
<feature type="domain" description="EAL" evidence="2">
    <location>
        <begin position="408"/>
        <end position="666"/>
    </location>
</feature>
<dbReference type="PROSITE" id="PS50887">
    <property type="entry name" value="GGDEF"/>
    <property type="match status" value="1"/>
</dbReference>
<feature type="transmembrane region" description="Helical" evidence="1">
    <location>
        <begin position="169"/>
        <end position="191"/>
    </location>
</feature>
<dbReference type="CDD" id="cd01948">
    <property type="entry name" value="EAL"/>
    <property type="match status" value="1"/>
</dbReference>
<protein>
    <submittedName>
        <fullName evidence="4">Bifunctional diguanylate cyclase/phosphodiesterase</fullName>
    </submittedName>
</protein>
<dbReference type="Gene3D" id="3.20.20.450">
    <property type="entry name" value="EAL domain"/>
    <property type="match status" value="1"/>
</dbReference>
<dbReference type="Proteomes" id="UP000321234">
    <property type="component" value="Unassembled WGS sequence"/>
</dbReference>
<dbReference type="CDD" id="cd01949">
    <property type="entry name" value="GGDEF"/>
    <property type="match status" value="1"/>
</dbReference>
<keyword evidence="1" id="KW-1133">Transmembrane helix</keyword>
<comment type="caution">
    <text evidence="4">The sequence shown here is derived from an EMBL/GenBank/DDBJ whole genome shotgun (WGS) entry which is preliminary data.</text>
</comment>
<dbReference type="Pfam" id="PF00990">
    <property type="entry name" value="GGDEF"/>
    <property type="match status" value="1"/>
</dbReference>
<dbReference type="RefSeq" id="WP_147925213.1">
    <property type="nucleotide sequence ID" value="NZ_VKAC01000002.1"/>
</dbReference>
<proteinExistence type="predicted"/>
<dbReference type="PANTHER" id="PTHR33121">
    <property type="entry name" value="CYCLIC DI-GMP PHOSPHODIESTERASE PDEF"/>
    <property type="match status" value="1"/>
</dbReference>
<dbReference type="EMBL" id="VKAC01000002">
    <property type="protein sequence ID" value="TXR57574.1"/>
    <property type="molecule type" value="Genomic_DNA"/>
</dbReference>
<dbReference type="InterPro" id="IPR043128">
    <property type="entry name" value="Rev_trsase/Diguanyl_cyclase"/>
</dbReference>
<dbReference type="GO" id="GO:0071111">
    <property type="term" value="F:cyclic-guanylate-specific phosphodiesterase activity"/>
    <property type="evidence" value="ECO:0007669"/>
    <property type="project" value="InterPro"/>
</dbReference>
<evidence type="ECO:0000256" key="1">
    <source>
        <dbReference type="SAM" id="Phobius"/>
    </source>
</evidence>
<feature type="domain" description="GGDEF" evidence="3">
    <location>
        <begin position="235"/>
        <end position="400"/>
    </location>
</feature>